<dbReference type="Gene3D" id="1.10.10.10">
    <property type="entry name" value="Winged helix-like DNA-binding domain superfamily/Winged helix DNA-binding domain"/>
    <property type="match status" value="1"/>
</dbReference>
<keyword evidence="2" id="KW-1185">Reference proteome</keyword>
<dbReference type="STRING" id="1122133.SAMN02745157_3586"/>
<dbReference type="RefSeq" id="WP_073055351.1">
    <property type="nucleotide sequence ID" value="NZ_FQUP01000003.1"/>
</dbReference>
<dbReference type="OrthoDB" id="7631458at2"/>
<name>A0A1M5H0Z7_9HYPH</name>
<dbReference type="Proteomes" id="UP000184485">
    <property type="component" value="Unassembled WGS sequence"/>
</dbReference>
<evidence type="ECO:0000313" key="2">
    <source>
        <dbReference type="Proteomes" id="UP000184485"/>
    </source>
</evidence>
<dbReference type="InterPro" id="IPR036388">
    <property type="entry name" value="WH-like_DNA-bd_sf"/>
</dbReference>
<dbReference type="Pfam" id="PF11625">
    <property type="entry name" value="DUF3253"/>
    <property type="match status" value="1"/>
</dbReference>
<sequence length="89" mass="9744">MTSAAEIEAQMRQRLLGLDEGRSIDPTELARALAGPDEKVWRRLMGPIRGTAIRLALAGDATILRKGKQADPNDFKGVYRIGRPSEAVE</sequence>
<dbReference type="InterPro" id="IPR021660">
    <property type="entry name" value="DUF3253"/>
</dbReference>
<dbReference type="EMBL" id="FQUP01000003">
    <property type="protein sequence ID" value="SHG09556.1"/>
    <property type="molecule type" value="Genomic_DNA"/>
</dbReference>
<dbReference type="InterPro" id="IPR036390">
    <property type="entry name" value="WH_DNA-bd_sf"/>
</dbReference>
<gene>
    <name evidence="1" type="ORF">SAMN02745157_3586</name>
</gene>
<reference evidence="1 2" key="1">
    <citation type="submission" date="2016-11" db="EMBL/GenBank/DDBJ databases">
        <authorList>
            <person name="Jaros S."/>
            <person name="Januszkiewicz K."/>
            <person name="Wedrychowicz H."/>
        </authorList>
    </citation>
    <scope>NUCLEOTIDE SEQUENCE [LARGE SCALE GENOMIC DNA]</scope>
    <source>
        <strain evidence="1 2">DSM 19436</strain>
    </source>
</reference>
<dbReference type="AlphaFoldDB" id="A0A1M5H0Z7"/>
<protein>
    <recommendedName>
        <fullName evidence="3">DUF3253 domain-containing protein</fullName>
    </recommendedName>
</protein>
<evidence type="ECO:0000313" key="1">
    <source>
        <dbReference type="EMBL" id="SHG09556.1"/>
    </source>
</evidence>
<accession>A0A1M5H0Z7</accession>
<dbReference type="SUPFAM" id="SSF46785">
    <property type="entry name" value="Winged helix' DNA-binding domain"/>
    <property type="match status" value="1"/>
</dbReference>
<organism evidence="1 2">
    <name type="scientific">Kaistia soli DSM 19436</name>
    <dbReference type="NCBI Taxonomy" id="1122133"/>
    <lineage>
        <taxon>Bacteria</taxon>
        <taxon>Pseudomonadati</taxon>
        <taxon>Pseudomonadota</taxon>
        <taxon>Alphaproteobacteria</taxon>
        <taxon>Hyphomicrobiales</taxon>
        <taxon>Kaistiaceae</taxon>
        <taxon>Kaistia</taxon>
    </lineage>
</organism>
<evidence type="ECO:0008006" key="3">
    <source>
        <dbReference type="Google" id="ProtNLM"/>
    </source>
</evidence>
<proteinExistence type="predicted"/>